<feature type="transmembrane region" description="Helical" evidence="8">
    <location>
        <begin position="74"/>
        <end position="91"/>
    </location>
</feature>
<evidence type="ECO:0000256" key="4">
    <source>
        <dbReference type="ARBA" id="ARBA00022692"/>
    </source>
</evidence>
<feature type="region of interest" description="Disordered" evidence="7">
    <location>
        <begin position="1"/>
        <end position="48"/>
    </location>
</feature>
<evidence type="ECO:0000256" key="6">
    <source>
        <dbReference type="ARBA" id="ARBA00023136"/>
    </source>
</evidence>
<feature type="transmembrane region" description="Helical" evidence="8">
    <location>
        <begin position="317"/>
        <end position="341"/>
    </location>
</feature>
<evidence type="ECO:0000313" key="11">
    <source>
        <dbReference type="Proteomes" id="UP001553843"/>
    </source>
</evidence>
<evidence type="ECO:0000256" key="1">
    <source>
        <dbReference type="ARBA" id="ARBA00004141"/>
    </source>
</evidence>
<gene>
    <name evidence="10" type="ORF">AB0887_12795</name>
</gene>
<keyword evidence="5 8" id="KW-1133">Transmembrane helix</keyword>
<name>A0ABV3LTP1_9ACTN</name>
<feature type="compositionally biased region" description="Polar residues" evidence="7">
    <location>
        <begin position="7"/>
        <end position="21"/>
    </location>
</feature>
<dbReference type="InterPro" id="IPR017475">
    <property type="entry name" value="EPS_sugar_tfrase"/>
</dbReference>
<comment type="subcellular location">
    <subcellularLocation>
        <location evidence="1">Membrane</location>
        <topology evidence="1">Multi-pass membrane protein</topology>
    </subcellularLocation>
</comment>
<keyword evidence="3" id="KW-0808">Transferase</keyword>
<protein>
    <submittedName>
        <fullName evidence="10">Exopolysaccharide biosynthesis polyprenyl glycosylphosphotransferase</fullName>
    </submittedName>
</protein>
<keyword evidence="6 8" id="KW-0472">Membrane</keyword>
<sequence>MTAERTVASSSGQSRQDTQAPPGSFVVAPRGAGGTRADARPRPPSRRRRPVAALLGADCAAALLAPLLLGDPRAYATLAPLLLAVVLVLNAQGRLYAYTALPATLDEVPSLAGRIALGWALTAVLAPALPAPVPPLPLSTLATLGAAQCLLAVAGRALVHWWRRASAARRPRPVLVLGPCGEARAVAAALLRRPRCGMRPVGVVSEAGQEAGEPAAGDAEPSEGSAPELPVLGTEDELHRAVIQNDVRTVLLLADRGPALAGMVPVLGGLGCDLWEVDARPAEAAPPRHDARQRVAGFACRPLAFAGQRGTSLGKRLLDITVAGVLLLAAAPVLVTCALVLRTVEGPGVIFRQERVGKDGRLFTLLKFRTHRPADSQEAATRWSVADEHHMSAFCRFLRSTSLDELPQLWNVLRGDMSLVGPRPERPFFVAQFSQTYPGYARRHRMPTGITGLAQIHGLRGDTSIEDRCRFDNAYIDSWSFWQDLCILLRTLGCLVRRTGS</sequence>
<accession>A0ABV3LTP1</accession>
<comment type="similarity">
    <text evidence="2">Belongs to the bacterial sugar transferase family.</text>
</comment>
<dbReference type="Proteomes" id="UP001553843">
    <property type="component" value="Unassembled WGS sequence"/>
</dbReference>
<dbReference type="InterPro" id="IPR003362">
    <property type="entry name" value="Bact_transf"/>
</dbReference>
<evidence type="ECO:0000256" key="5">
    <source>
        <dbReference type="ARBA" id="ARBA00022989"/>
    </source>
</evidence>
<feature type="compositionally biased region" description="Low complexity" evidence="7">
    <location>
        <begin position="207"/>
        <end position="224"/>
    </location>
</feature>
<evidence type="ECO:0000256" key="7">
    <source>
        <dbReference type="SAM" id="MobiDB-lite"/>
    </source>
</evidence>
<feature type="transmembrane region" description="Helical" evidence="8">
    <location>
        <begin position="111"/>
        <end position="129"/>
    </location>
</feature>
<reference evidence="10 11" key="1">
    <citation type="submission" date="2024-06" db="EMBL/GenBank/DDBJ databases">
        <title>The Natural Products Discovery Center: Release of the First 8490 Sequenced Strains for Exploring Actinobacteria Biosynthetic Diversity.</title>
        <authorList>
            <person name="Kalkreuter E."/>
            <person name="Kautsar S.A."/>
            <person name="Yang D."/>
            <person name="Bader C.D."/>
            <person name="Teijaro C.N."/>
            <person name="Fluegel L."/>
            <person name="Davis C.M."/>
            <person name="Simpson J.R."/>
            <person name="Lauterbach L."/>
            <person name="Steele A.D."/>
            <person name="Gui C."/>
            <person name="Meng S."/>
            <person name="Li G."/>
            <person name="Viehrig K."/>
            <person name="Ye F."/>
            <person name="Su P."/>
            <person name="Kiefer A.F."/>
            <person name="Nichols A."/>
            <person name="Cepeda A.J."/>
            <person name="Yan W."/>
            <person name="Fan B."/>
            <person name="Jiang Y."/>
            <person name="Adhikari A."/>
            <person name="Zheng C.-J."/>
            <person name="Schuster L."/>
            <person name="Cowan T.M."/>
            <person name="Smanski M.J."/>
            <person name="Chevrette M.G."/>
            <person name="De Carvalho L.P.S."/>
            <person name="Shen B."/>
        </authorList>
    </citation>
    <scope>NUCLEOTIDE SEQUENCE [LARGE SCALE GENOMIC DNA]</scope>
    <source>
        <strain evidence="10 11">NPDC047833</strain>
    </source>
</reference>
<keyword evidence="4 8" id="KW-0812">Transmembrane</keyword>
<comment type="caution">
    <text evidence="10">The sequence shown here is derived from an EMBL/GenBank/DDBJ whole genome shotgun (WGS) entry which is preliminary data.</text>
</comment>
<dbReference type="EMBL" id="JBEYRS010000004">
    <property type="protein sequence ID" value="MEW2362819.1"/>
    <property type="molecule type" value="Genomic_DNA"/>
</dbReference>
<evidence type="ECO:0000256" key="8">
    <source>
        <dbReference type="SAM" id="Phobius"/>
    </source>
</evidence>
<proteinExistence type="inferred from homology"/>
<evidence type="ECO:0000256" key="2">
    <source>
        <dbReference type="ARBA" id="ARBA00006464"/>
    </source>
</evidence>
<dbReference type="PANTHER" id="PTHR30576:SF0">
    <property type="entry name" value="UNDECAPRENYL-PHOSPHATE N-ACETYLGALACTOSAMINYL 1-PHOSPHATE TRANSFERASE-RELATED"/>
    <property type="match status" value="1"/>
</dbReference>
<organism evidence="10 11">
    <name type="scientific">Streptomyces huasconensis</name>
    <dbReference type="NCBI Taxonomy" id="1854574"/>
    <lineage>
        <taxon>Bacteria</taxon>
        <taxon>Bacillati</taxon>
        <taxon>Actinomycetota</taxon>
        <taxon>Actinomycetes</taxon>
        <taxon>Kitasatosporales</taxon>
        <taxon>Streptomycetaceae</taxon>
        <taxon>Streptomyces</taxon>
    </lineage>
</organism>
<feature type="region of interest" description="Disordered" evidence="7">
    <location>
        <begin position="207"/>
        <end position="230"/>
    </location>
</feature>
<keyword evidence="11" id="KW-1185">Reference proteome</keyword>
<feature type="transmembrane region" description="Helical" evidence="8">
    <location>
        <begin position="50"/>
        <end position="68"/>
    </location>
</feature>
<evidence type="ECO:0000259" key="9">
    <source>
        <dbReference type="Pfam" id="PF02397"/>
    </source>
</evidence>
<dbReference type="NCBIfam" id="TIGR03025">
    <property type="entry name" value="EPS_sugtrans"/>
    <property type="match status" value="1"/>
</dbReference>
<dbReference type="PANTHER" id="PTHR30576">
    <property type="entry name" value="COLANIC BIOSYNTHESIS UDP-GLUCOSE LIPID CARRIER TRANSFERASE"/>
    <property type="match status" value="1"/>
</dbReference>
<evidence type="ECO:0000313" key="10">
    <source>
        <dbReference type="EMBL" id="MEW2362819.1"/>
    </source>
</evidence>
<feature type="transmembrane region" description="Helical" evidence="8">
    <location>
        <begin position="141"/>
        <end position="162"/>
    </location>
</feature>
<feature type="domain" description="Bacterial sugar transferase" evidence="9">
    <location>
        <begin position="315"/>
        <end position="495"/>
    </location>
</feature>
<evidence type="ECO:0000256" key="3">
    <source>
        <dbReference type="ARBA" id="ARBA00022679"/>
    </source>
</evidence>
<dbReference type="Pfam" id="PF02397">
    <property type="entry name" value="Bac_transf"/>
    <property type="match status" value="1"/>
</dbReference>
<dbReference type="RefSeq" id="WP_359777916.1">
    <property type="nucleotide sequence ID" value="NZ_JBEYRR010000004.1"/>
</dbReference>